<dbReference type="AlphaFoldDB" id="A0A8J6NSB7"/>
<dbReference type="Pfam" id="PF03061">
    <property type="entry name" value="4HBT"/>
    <property type="match status" value="1"/>
</dbReference>
<dbReference type="SUPFAM" id="SSF54637">
    <property type="entry name" value="Thioesterase/thiol ester dehydrase-isomerase"/>
    <property type="match status" value="1"/>
</dbReference>
<dbReference type="EMBL" id="JACNIG010000247">
    <property type="protein sequence ID" value="MBC8432796.1"/>
    <property type="molecule type" value="Genomic_DNA"/>
</dbReference>
<protein>
    <submittedName>
        <fullName evidence="3">PaaI family thioesterase</fullName>
    </submittedName>
</protein>
<dbReference type="CDD" id="cd03443">
    <property type="entry name" value="PaaI_thioesterase"/>
    <property type="match status" value="1"/>
</dbReference>
<gene>
    <name evidence="3" type="ORF">H8D96_12860</name>
</gene>
<dbReference type="GO" id="GO:0016289">
    <property type="term" value="F:acyl-CoA hydrolase activity"/>
    <property type="evidence" value="ECO:0007669"/>
    <property type="project" value="UniProtKB-ARBA"/>
</dbReference>
<organism evidence="3 4">
    <name type="scientific">Candidatus Desulfatibia vada</name>
    <dbReference type="NCBI Taxonomy" id="2841696"/>
    <lineage>
        <taxon>Bacteria</taxon>
        <taxon>Pseudomonadati</taxon>
        <taxon>Thermodesulfobacteriota</taxon>
        <taxon>Desulfobacteria</taxon>
        <taxon>Desulfobacterales</taxon>
        <taxon>Desulfobacterales incertae sedis</taxon>
        <taxon>Candidatus Desulfatibia</taxon>
    </lineage>
</organism>
<evidence type="ECO:0000313" key="4">
    <source>
        <dbReference type="Proteomes" id="UP000605201"/>
    </source>
</evidence>
<dbReference type="PANTHER" id="PTHR47260:SF1">
    <property type="entry name" value="UPF0644 PROTEIN PB2B4.06"/>
    <property type="match status" value="1"/>
</dbReference>
<dbReference type="Gene3D" id="3.10.129.10">
    <property type="entry name" value="Hotdog Thioesterase"/>
    <property type="match status" value="1"/>
</dbReference>
<dbReference type="InterPro" id="IPR052061">
    <property type="entry name" value="PTE-AB_protein"/>
</dbReference>
<dbReference type="PANTHER" id="PTHR47260">
    <property type="entry name" value="UPF0644 PROTEIN PB2B4.06"/>
    <property type="match status" value="1"/>
</dbReference>
<evidence type="ECO:0000256" key="1">
    <source>
        <dbReference type="ARBA" id="ARBA00022801"/>
    </source>
</evidence>
<dbReference type="Proteomes" id="UP000605201">
    <property type="component" value="Unassembled WGS sequence"/>
</dbReference>
<comment type="caution">
    <text evidence="3">The sequence shown here is derived from an EMBL/GenBank/DDBJ whole genome shotgun (WGS) entry which is preliminary data.</text>
</comment>
<dbReference type="InterPro" id="IPR006683">
    <property type="entry name" value="Thioestr_dom"/>
</dbReference>
<evidence type="ECO:0000259" key="2">
    <source>
        <dbReference type="Pfam" id="PF03061"/>
    </source>
</evidence>
<dbReference type="NCBIfam" id="TIGR00369">
    <property type="entry name" value="unchar_dom_1"/>
    <property type="match status" value="1"/>
</dbReference>
<evidence type="ECO:0000313" key="3">
    <source>
        <dbReference type="EMBL" id="MBC8432796.1"/>
    </source>
</evidence>
<sequence>MRNMKKQASSRTCFVCGRENDISLKMSWYEDHEAQQVRATVTVPEHFNGYPGVVHGGIVAAILDETSGRAVMLKSGQDALMVALKLEVLFRRPTPTDTPLTATGRVIKQSANRAKVAGEIRLPDGTLTAECKAVVVRPPAEIMDSWEAEKPYWKVCDD</sequence>
<accession>A0A8J6NSB7</accession>
<dbReference type="InterPro" id="IPR029069">
    <property type="entry name" value="HotDog_dom_sf"/>
</dbReference>
<proteinExistence type="predicted"/>
<reference evidence="3 4" key="1">
    <citation type="submission" date="2020-08" db="EMBL/GenBank/DDBJ databases">
        <title>Bridging the membrane lipid divide: bacteria of the FCB group superphylum have the potential to synthesize archaeal ether lipids.</title>
        <authorList>
            <person name="Villanueva L."/>
            <person name="Von Meijenfeldt F.A.B."/>
            <person name="Westbye A.B."/>
            <person name="Yadav S."/>
            <person name="Hopmans E.C."/>
            <person name="Dutilh B.E."/>
            <person name="Sinninghe Damste J.S."/>
        </authorList>
    </citation>
    <scope>NUCLEOTIDE SEQUENCE [LARGE SCALE GENOMIC DNA]</scope>
    <source>
        <strain evidence="3">NIOZ-UU17</strain>
    </source>
</reference>
<feature type="domain" description="Thioesterase" evidence="2">
    <location>
        <begin position="52"/>
        <end position="128"/>
    </location>
</feature>
<name>A0A8J6NSB7_9BACT</name>
<keyword evidence="1" id="KW-0378">Hydrolase</keyword>
<dbReference type="InterPro" id="IPR003736">
    <property type="entry name" value="PAAI_dom"/>
</dbReference>